<dbReference type="Proteomes" id="UP000261600">
    <property type="component" value="Unplaced"/>
</dbReference>
<dbReference type="GeneID" id="109969152"/>
<evidence type="ECO:0000313" key="8">
    <source>
        <dbReference type="Ensembl" id="ENSMALP00000019273.1"/>
    </source>
</evidence>
<keyword evidence="3" id="KW-0862">Zinc</keyword>
<dbReference type="Pfam" id="PF05485">
    <property type="entry name" value="THAP"/>
    <property type="match status" value="1"/>
</dbReference>
<evidence type="ECO:0000256" key="3">
    <source>
        <dbReference type="ARBA" id="ARBA00022833"/>
    </source>
</evidence>
<feature type="region of interest" description="Disordered" evidence="6">
    <location>
        <begin position="315"/>
        <end position="354"/>
    </location>
</feature>
<dbReference type="PANTHER" id="PTHR46880:SF11">
    <property type="entry name" value="PR_SET DOMAIN 11"/>
    <property type="match status" value="1"/>
</dbReference>
<evidence type="ECO:0000256" key="4">
    <source>
        <dbReference type="ARBA" id="ARBA00023125"/>
    </source>
</evidence>
<dbReference type="PANTHER" id="PTHR46880">
    <property type="entry name" value="RAS-ASSOCIATING DOMAIN-CONTAINING PROTEIN"/>
    <property type="match status" value="1"/>
</dbReference>
<dbReference type="GO" id="GO:0003677">
    <property type="term" value="F:DNA binding"/>
    <property type="evidence" value="ECO:0007669"/>
    <property type="project" value="UniProtKB-UniRule"/>
</dbReference>
<keyword evidence="1" id="KW-0479">Metal-binding</keyword>
<protein>
    <recommendedName>
        <fullName evidence="7">THAP-type domain-containing protein</fullName>
    </recommendedName>
</protein>
<accession>A0A3Q3JHZ5</accession>
<evidence type="ECO:0000256" key="5">
    <source>
        <dbReference type="PROSITE-ProRule" id="PRU00309"/>
    </source>
</evidence>
<dbReference type="OrthoDB" id="6369483at2759"/>
<evidence type="ECO:0000256" key="2">
    <source>
        <dbReference type="ARBA" id="ARBA00022771"/>
    </source>
</evidence>
<keyword evidence="4 5" id="KW-0238">DNA-binding</keyword>
<dbReference type="SUPFAM" id="SSF57716">
    <property type="entry name" value="Glucocorticoid receptor-like (DNA-binding domain)"/>
    <property type="match status" value="1"/>
</dbReference>
<evidence type="ECO:0000256" key="1">
    <source>
        <dbReference type="ARBA" id="ARBA00022723"/>
    </source>
</evidence>
<dbReference type="SMART" id="SM00980">
    <property type="entry name" value="THAP"/>
    <property type="match status" value="1"/>
</dbReference>
<feature type="compositionally biased region" description="Acidic residues" evidence="6">
    <location>
        <begin position="345"/>
        <end position="354"/>
    </location>
</feature>
<name>A0A3Q3JHZ5_MONAL</name>
<evidence type="ECO:0000259" key="7">
    <source>
        <dbReference type="PROSITE" id="PS50950"/>
    </source>
</evidence>
<evidence type="ECO:0000313" key="9">
    <source>
        <dbReference type="Proteomes" id="UP000261600"/>
    </source>
</evidence>
<dbReference type="GO" id="GO:0008270">
    <property type="term" value="F:zinc ion binding"/>
    <property type="evidence" value="ECO:0007669"/>
    <property type="project" value="UniProtKB-KW"/>
</dbReference>
<dbReference type="PROSITE" id="PS50950">
    <property type="entry name" value="ZF_THAP"/>
    <property type="match status" value="1"/>
</dbReference>
<organism evidence="8 9">
    <name type="scientific">Monopterus albus</name>
    <name type="common">Swamp eel</name>
    <dbReference type="NCBI Taxonomy" id="43700"/>
    <lineage>
        <taxon>Eukaryota</taxon>
        <taxon>Metazoa</taxon>
        <taxon>Chordata</taxon>
        <taxon>Craniata</taxon>
        <taxon>Vertebrata</taxon>
        <taxon>Euteleostomi</taxon>
        <taxon>Actinopterygii</taxon>
        <taxon>Neopterygii</taxon>
        <taxon>Teleostei</taxon>
        <taxon>Neoteleostei</taxon>
        <taxon>Acanthomorphata</taxon>
        <taxon>Anabantaria</taxon>
        <taxon>Synbranchiformes</taxon>
        <taxon>Synbranchidae</taxon>
        <taxon>Monopterus</taxon>
    </lineage>
</organism>
<evidence type="ECO:0000256" key="6">
    <source>
        <dbReference type="SAM" id="MobiDB-lite"/>
    </source>
</evidence>
<keyword evidence="2 5" id="KW-0863">Zinc-finger</keyword>
<keyword evidence="9" id="KW-1185">Reference proteome</keyword>
<dbReference type="AlphaFoldDB" id="A0A3Q3JHZ5"/>
<dbReference type="InterPro" id="IPR006612">
    <property type="entry name" value="THAP_Znf"/>
</dbReference>
<reference evidence="8" key="2">
    <citation type="submission" date="2025-09" db="UniProtKB">
        <authorList>
            <consortium name="Ensembl"/>
        </authorList>
    </citation>
    <scope>IDENTIFICATION</scope>
</reference>
<dbReference type="KEGG" id="malb:109969152"/>
<feature type="region of interest" description="Disordered" evidence="6">
    <location>
        <begin position="150"/>
        <end position="188"/>
    </location>
</feature>
<sequence>MLGSGVYAPCFEDPRCFCGRVGGSVLSLKTEAMVGQYCCIKSCRSRSHERSGRKLDKGIRFFTFPKWRRHEGKKIAEVTRRRRLAWVAAVRREDITFDNISVAMKVCSLHFHSGKPAYEMLESDPDWVPSLHIGESGENGRQAERLWLSAHSDTSQKQRWTTKRRHADVLKPTQRESEAATGAGRPAALPWSKVKSLLQSVMQDKTNDNPQPEDERRSRPGAAEETDHSFRDFVRGSLQASLEASSLSRAYTQRPSSVSVELSFKLPPLEKENLTCGGSSPPSSSCLNCVQLQRRIAELEEKLLCLTGGQEAPIQPDQVLQSPEPVHTEEEDTRWMEPLSPQESLNEDDPAMDLAEDAPPASPGVCQKSMSKPRPTPCFNQDWLRKFWFLRYSPSHNEMWCHVCRLLANKSHHNLALIKGSKVFKVHSIKVHRDSLCHKACVKRYMMYISELQP</sequence>
<feature type="compositionally biased region" description="Basic and acidic residues" evidence="6">
    <location>
        <begin position="167"/>
        <end position="178"/>
    </location>
</feature>
<dbReference type="Ensembl" id="ENSMALT00000019657.1">
    <property type="protein sequence ID" value="ENSMALP00000019273.1"/>
    <property type="gene ID" value="ENSMALG00000013470.1"/>
</dbReference>
<feature type="region of interest" description="Disordered" evidence="6">
    <location>
        <begin position="204"/>
        <end position="230"/>
    </location>
</feature>
<dbReference type="RefSeq" id="XP_020471502.1">
    <property type="nucleotide sequence ID" value="XM_020615846.1"/>
</dbReference>
<proteinExistence type="predicted"/>
<feature type="domain" description="THAP-type" evidence="7">
    <location>
        <begin position="33"/>
        <end position="132"/>
    </location>
</feature>
<reference evidence="8" key="1">
    <citation type="submission" date="2025-08" db="UniProtKB">
        <authorList>
            <consortium name="Ensembl"/>
        </authorList>
    </citation>
    <scope>IDENTIFICATION</scope>
</reference>